<dbReference type="InterPro" id="IPR027417">
    <property type="entry name" value="P-loop_NTPase"/>
</dbReference>
<dbReference type="InterPro" id="IPR036388">
    <property type="entry name" value="WH-like_DNA-bd_sf"/>
</dbReference>
<keyword evidence="5" id="KW-0234">DNA repair</keyword>
<dbReference type="InterPro" id="IPR003959">
    <property type="entry name" value="ATPase_AAA_core"/>
</dbReference>
<dbReference type="SMART" id="SM00382">
    <property type="entry name" value="AAA"/>
    <property type="match status" value="1"/>
</dbReference>
<evidence type="ECO:0000256" key="3">
    <source>
        <dbReference type="ARBA" id="ARBA00022801"/>
    </source>
</evidence>
<dbReference type="SUPFAM" id="SSF46785">
    <property type="entry name" value="Winged helix' DNA-binding domain"/>
    <property type="match status" value="1"/>
</dbReference>
<keyword evidence="2" id="KW-0227">DNA damage</keyword>
<evidence type="ECO:0000313" key="7">
    <source>
        <dbReference type="EMBL" id="QJA93222.1"/>
    </source>
</evidence>
<dbReference type="GO" id="GO:0006310">
    <property type="term" value="P:DNA recombination"/>
    <property type="evidence" value="ECO:0007669"/>
    <property type="project" value="UniProtKB-KW"/>
</dbReference>
<sequence>MIIGQVKARQLLAAVANTRSNILLVGSPGTGKTLLARAYLSRFKGRCLELTGSKDIPSTYVNYTTVFIDEAHRLKNPELLFPLLADEGTWSLFPWGGRKKHVFAMATTDQGLMFPALVSRLTMVAIEPYSEEEICAIVRQLIPRQPAEIASNIAYFSHRNPRRAEKLVEIVTASRIVDTIPHILDILGYRGGFNAQERQFVAMLRSGPRSVSTLSGMLGVGTRTIKTIESALIAADMVEITSKGRSLTAKGYDYADYFSKESINV</sequence>
<reference evidence="7" key="1">
    <citation type="submission" date="2020-03" db="EMBL/GenBank/DDBJ databases">
        <title>The deep terrestrial virosphere.</title>
        <authorList>
            <person name="Holmfeldt K."/>
            <person name="Nilsson E."/>
            <person name="Simone D."/>
            <person name="Lopez-Fernandez M."/>
            <person name="Wu X."/>
            <person name="de Brujin I."/>
            <person name="Lundin D."/>
            <person name="Andersson A."/>
            <person name="Bertilsson S."/>
            <person name="Dopson M."/>
        </authorList>
    </citation>
    <scope>NUCLEOTIDE SEQUENCE</scope>
    <source>
        <strain evidence="7">MM415B04311</strain>
    </source>
</reference>
<gene>
    <name evidence="7" type="ORF">MM415B04311_0004</name>
</gene>
<keyword evidence="1" id="KW-0963">Cytoplasm</keyword>
<dbReference type="CDD" id="cd00009">
    <property type="entry name" value="AAA"/>
    <property type="match status" value="1"/>
</dbReference>
<dbReference type="InterPro" id="IPR036390">
    <property type="entry name" value="WH_DNA-bd_sf"/>
</dbReference>
<evidence type="ECO:0000256" key="1">
    <source>
        <dbReference type="ARBA" id="ARBA00022490"/>
    </source>
</evidence>
<dbReference type="Gene3D" id="1.10.10.10">
    <property type="entry name" value="Winged helix-like DNA-binding domain superfamily/Winged helix DNA-binding domain"/>
    <property type="match status" value="1"/>
</dbReference>
<dbReference type="GO" id="GO:0005524">
    <property type="term" value="F:ATP binding"/>
    <property type="evidence" value="ECO:0007669"/>
    <property type="project" value="InterPro"/>
</dbReference>
<dbReference type="GO" id="GO:0016887">
    <property type="term" value="F:ATP hydrolysis activity"/>
    <property type="evidence" value="ECO:0007669"/>
    <property type="project" value="InterPro"/>
</dbReference>
<protein>
    <submittedName>
        <fullName evidence="7">Putative RuvB domain containing protein</fullName>
    </submittedName>
</protein>
<feature type="domain" description="AAA+ ATPase" evidence="6">
    <location>
        <begin position="18"/>
        <end position="127"/>
    </location>
</feature>
<name>A0A6M3LI00_9ZZZZ</name>
<organism evidence="7">
    <name type="scientific">viral metagenome</name>
    <dbReference type="NCBI Taxonomy" id="1070528"/>
    <lineage>
        <taxon>unclassified sequences</taxon>
        <taxon>metagenomes</taxon>
        <taxon>organismal metagenomes</taxon>
    </lineage>
</organism>
<proteinExistence type="predicted"/>
<evidence type="ECO:0000256" key="2">
    <source>
        <dbReference type="ARBA" id="ARBA00022763"/>
    </source>
</evidence>
<accession>A0A6M3LI00</accession>
<dbReference type="GO" id="GO:0009378">
    <property type="term" value="F:four-way junction helicase activity"/>
    <property type="evidence" value="ECO:0007669"/>
    <property type="project" value="InterPro"/>
</dbReference>
<keyword evidence="3" id="KW-0378">Hydrolase</keyword>
<evidence type="ECO:0000256" key="5">
    <source>
        <dbReference type="ARBA" id="ARBA00023204"/>
    </source>
</evidence>
<dbReference type="InterPro" id="IPR004605">
    <property type="entry name" value="DNA_helicase_Holl-junc_RuvB"/>
</dbReference>
<dbReference type="InterPro" id="IPR008823">
    <property type="entry name" value="RuvB_wg_C"/>
</dbReference>
<dbReference type="PANTHER" id="PTHR42848:SF1">
    <property type="entry name" value="HOLLIDAY JUNCTION BRANCH MIGRATION COMPLEX SUBUNIT RUVB"/>
    <property type="match status" value="1"/>
</dbReference>
<keyword evidence="4" id="KW-0233">DNA recombination</keyword>
<dbReference type="InterPro" id="IPR003593">
    <property type="entry name" value="AAA+_ATPase"/>
</dbReference>
<dbReference type="EMBL" id="MT143132">
    <property type="protein sequence ID" value="QJA93222.1"/>
    <property type="molecule type" value="Genomic_DNA"/>
</dbReference>
<dbReference type="GO" id="GO:0006281">
    <property type="term" value="P:DNA repair"/>
    <property type="evidence" value="ECO:0007669"/>
    <property type="project" value="UniProtKB-KW"/>
</dbReference>
<dbReference type="SUPFAM" id="SSF52540">
    <property type="entry name" value="P-loop containing nucleoside triphosphate hydrolases"/>
    <property type="match status" value="1"/>
</dbReference>
<dbReference type="Pfam" id="PF00004">
    <property type="entry name" value="AAA"/>
    <property type="match status" value="1"/>
</dbReference>
<dbReference type="PANTHER" id="PTHR42848">
    <property type="match status" value="1"/>
</dbReference>
<evidence type="ECO:0000259" key="6">
    <source>
        <dbReference type="SMART" id="SM00382"/>
    </source>
</evidence>
<dbReference type="Gene3D" id="3.40.50.300">
    <property type="entry name" value="P-loop containing nucleotide triphosphate hydrolases"/>
    <property type="match status" value="1"/>
</dbReference>
<dbReference type="Pfam" id="PF05491">
    <property type="entry name" value="WHD_RuvB"/>
    <property type="match status" value="1"/>
</dbReference>
<dbReference type="GO" id="GO:0003677">
    <property type="term" value="F:DNA binding"/>
    <property type="evidence" value="ECO:0007669"/>
    <property type="project" value="InterPro"/>
</dbReference>
<dbReference type="AlphaFoldDB" id="A0A6M3LI00"/>
<evidence type="ECO:0000256" key="4">
    <source>
        <dbReference type="ARBA" id="ARBA00023172"/>
    </source>
</evidence>